<feature type="region of interest" description="Disordered" evidence="3">
    <location>
        <begin position="724"/>
        <end position="767"/>
    </location>
</feature>
<dbReference type="VEuPathDB" id="FungiDB:SDRG_15451"/>
<dbReference type="GeneID" id="19956178"/>
<feature type="compositionally biased region" description="Basic residues" evidence="3">
    <location>
        <begin position="1284"/>
        <end position="1294"/>
    </location>
</feature>
<feature type="region of interest" description="Disordered" evidence="3">
    <location>
        <begin position="1235"/>
        <end position="1301"/>
    </location>
</feature>
<keyword evidence="2" id="KW-0175">Coiled coil</keyword>
<feature type="coiled-coil region" evidence="2">
    <location>
        <begin position="1072"/>
        <end position="1099"/>
    </location>
</feature>
<sequence>MTPPTPLSASMSSVSLLSSASSPVKKLKKEPSVILLPKALRSSDEAQRAESATVLRESAAHEAFGKSRMEGFGYVETIQYMQILDSHCRFEFEPSSALMVVTGHPASGKSSLLINWVQQRLRKPPPNPEFIFEHYCGCSYESVKLSVFLFRLMFHLKAAFSLRDFELPNEHEEEKLKFSLARCLEGAVGHRATSQNGKRKNIIIVLDGVDNLRTEDGGESLSWLPNNLPAGVRILMSATKPAKSAQLASCRWIVRKEYSYDSDDDLIFESTLAPDVSDTHTIKELRRRKAGFLTVEPLDERMCLKIIHDYLTRSPATMNDEAIQTLLDGRGSSSPLYLRFILTMYASSTAKTEYLRQVLGVYDFPTLYEFVLQQWRTILLADVQENYDAVVARVQRPEVVPASETRKRGSRRESEGIAPSLAVDDADVEKARGCVERRALLARHALSLFTVARFGLSEKDFHHLLDDAAPRTVRIVLFQLLLPHLMAIHRPDCDVVLYDLSHNQLRLLARYGFLRDDSLRHGYHKTIATYFEKMPASQRRIDELPVQLECCNLWSQLQACLVDMKMFQLWWHERNRQDFLAYWRTLRSYFSMHDPVDDYIRSLDEYMEFEGPSTEELLSLFLTITEFLRTWQATDEIKVLMDRPDPPQLKEFINSQGTFSLAHLNDVESKQIQGIVDYLCPHETDDGYYVRRWLWTQFPLIAVSFENLFLKKFSHSEHAVESVAPDSMHSTAGSGPHDRSISTSSKRERQNSVPSLKPPTNSSGPVFPKSVVAERKRIITRHSPKKNSMAALEYLNPGESGALEFVESSGNTNINLSVPALRDQLRELRSRHDKLKFVSKERADILATLEAKLVDARANSSHQNQNSQLREQLDESIRLALLETTHGRQKSDYYKTILRQCESNPARDPNIIEGSESSVRKMKQDITDLQQKAQVIGYESRLASIEIPKLTAAIHEKLEIHQLTLSRLRWRHLQIERQMDWEARFRLAAKEMKKQAEGDLSSEEEVEMLIQIKEKEEHKHDMSCLRVQKAADLKLYKGSNFSDDGILGMLRHVGVNEADQVLLRWHDQNEHAAQLAAEEREAEARVQACRLELEAVRVELQNLKLGQTTATPASSSKPGKDDAPKALSVKQLEQQLTDASALSQHKKQRAQRLKTLSENLHLGLLHIAQMLGVKSDQGMDTAMLVDAVEQSVRSLIGDDATASGPRKKIMVAAPLGLRAEKPRYNIRVQRSLDDEILSGENASSDESDEKDVEEPALERSTIKAGAMLELQRRTSDKRGDRKSVLAKKKKKKKLSSADASS</sequence>
<evidence type="ECO:0000256" key="2">
    <source>
        <dbReference type="SAM" id="Coils"/>
    </source>
</evidence>
<evidence type="ECO:0000313" key="4">
    <source>
        <dbReference type="EMBL" id="EQC26722.1"/>
    </source>
</evidence>
<dbReference type="PANTHER" id="PTHR19860:SF40">
    <property type="entry name" value="WD40 REPEAT-CONTAINING PROTEIN"/>
    <property type="match status" value="1"/>
</dbReference>
<feature type="compositionally biased region" description="Polar residues" evidence="3">
    <location>
        <begin position="751"/>
        <end position="764"/>
    </location>
</feature>
<gene>
    <name evidence="4" type="ORF">SDRG_15451</name>
</gene>
<dbReference type="InterPro" id="IPR051191">
    <property type="entry name" value="DCAF12"/>
</dbReference>
<dbReference type="PANTHER" id="PTHR19860">
    <property type="entry name" value="DDB1- AND CUL4-ASSOCIATED FACTOR 12-RELATED"/>
    <property type="match status" value="1"/>
</dbReference>
<feature type="compositionally biased region" description="Basic and acidic residues" evidence="3">
    <location>
        <begin position="736"/>
        <end position="750"/>
    </location>
</feature>
<evidence type="ECO:0008006" key="6">
    <source>
        <dbReference type="Google" id="ProtNLM"/>
    </source>
</evidence>
<feature type="compositionally biased region" description="Basic and acidic residues" evidence="3">
    <location>
        <begin position="1270"/>
        <end position="1283"/>
    </location>
</feature>
<keyword evidence="5" id="KW-1185">Reference proteome</keyword>
<protein>
    <recommendedName>
        <fullName evidence="6">NACHT domain-containing protein</fullName>
    </recommendedName>
</protein>
<dbReference type="SUPFAM" id="SSF52540">
    <property type="entry name" value="P-loop containing nucleoside triphosphate hydrolases"/>
    <property type="match status" value="1"/>
</dbReference>
<evidence type="ECO:0000256" key="1">
    <source>
        <dbReference type="ARBA" id="ARBA00022737"/>
    </source>
</evidence>
<evidence type="ECO:0000256" key="3">
    <source>
        <dbReference type="SAM" id="MobiDB-lite"/>
    </source>
</evidence>
<organism evidence="4 5">
    <name type="scientific">Saprolegnia diclina (strain VS20)</name>
    <dbReference type="NCBI Taxonomy" id="1156394"/>
    <lineage>
        <taxon>Eukaryota</taxon>
        <taxon>Sar</taxon>
        <taxon>Stramenopiles</taxon>
        <taxon>Oomycota</taxon>
        <taxon>Saprolegniomycetes</taxon>
        <taxon>Saprolegniales</taxon>
        <taxon>Saprolegniaceae</taxon>
        <taxon>Saprolegnia</taxon>
    </lineage>
</organism>
<dbReference type="eggNOG" id="ENOG502RTAV">
    <property type="taxonomic scope" value="Eukaryota"/>
</dbReference>
<dbReference type="InterPro" id="IPR027417">
    <property type="entry name" value="P-loop_NTPase"/>
</dbReference>
<dbReference type="InParanoid" id="T0RAX4"/>
<evidence type="ECO:0000313" key="5">
    <source>
        <dbReference type="Proteomes" id="UP000030762"/>
    </source>
</evidence>
<dbReference type="OMA" id="YVRRWLW"/>
<reference evidence="4 5" key="1">
    <citation type="submission" date="2012-04" db="EMBL/GenBank/DDBJ databases">
        <title>The Genome Sequence of Saprolegnia declina VS20.</title>
        <authorList>
            <consortium name="The Broad Institute Genome Sequencing Platform"/>
            <person name="Russ C."/>
            <person name="Nusbaum C."/>
            <person name="Tyler B."/>
            <person name="van West P."/>
            <person name="Dieguez-Uribeondo J."/>
            <person name="de Bruijn I."/>
            <person name="Tripathy S."/>
            <person name="Jiang R."/>
            <person name="Young S.K."/>
            <person name="Zeng Q."/>
            <person name="Gargeya S."/>
            <person name="Fitzgerald M."/>
            <person name="Haas B."/>
            <person name="Abouelleil A."/>
            <person name="Alvarado L."/>
            <person name="Arachchi H.M."/>
            <person name="Berlin A."/>
            <person name="Chapman S.B."/>
            <person name="Goldberg J."/>
            <person name="Griggs A."/>
            <person name="Gujja S."/>
            <person name="Hansen M."/>
            <person name="Howarth C."/>
            <person name="Imamovic A."/>
            <person name="Larimer J."/>
            <person name="McCowen C."/>
            <person name="Montmayeur A."/>
            <person name="Murphy C."/>
            <person name="Neiman D."/>
            <person name="Pearson M."/>
            <person name="Priest M."/>
            <person name="Roberts A."/>
            <person name="Saif S."/>
            <person name="Shea T."/>
            <person name="Sisk P."/>
            <person name="Sykes S."/>
            <person name="Wortman J."/>
            <person name="Nusbaum C."/>
            <person name="Birren B."/>
        </authorList>
    </citation>
    <scope>NUCLEOTIDE SEQUENCE [LARGE SCALE GENOMIC DNA]</scope>
    <source>
        <strain evidence="4 5">VS20</strain>
    </source>
</reference>
<dbReference type="EMBL" id="JH767223">
    <property type="protein sequence ID" value="EQC26722.1"/>
    <property type="molecule type" value="Genomic_DNA"/>
</dbReference>
<dbReference type="RefSeq" id="XP_008619846.1">
    <property type="nucleotide sequence ID" value="XM_008621624.1"/>
</dbReference>
<name>T0RAX4_SAPDV</name>
<accession>T0RAX4</accession>
<proteinExistence type="predicted"/>
<dbReference type="Proteomes" id="UP000030762">
    <property type="component" value="Unassembled WGS sequence"/>
</dbReference>
<feature type="compositionally biased region" description="Acidic residues" evidence="3">
    <location>
        <begin position="1243"/>
        <end position="1255"/>
    </location>
</feature>
<dbReference type="OrthoDB" id="2325716at2759"/>
<keyword evidence="1" id="KW-0677">Repeat</keyword>